<dbReference type="Pfam" id="PF01565">
    <property type="entry name" value="FAD_binding_4"/>
    <property type="match status" value="1"/>
</dbReference>
<dbReference type="InterPro" id="IPR016166">
    <property type="entry name" value="FAD-bd_PCMH"/>
</dbReference>
<evidence type="ECO:0000256" key="5">
    <source>
        <dbReference type="ARBA" id="ARBA00023002"/>
    </source>
</evidence>
<dbReference type="Proteomes" id="UP000308652">
    <property type="component" value="Unassembled WGS sequence"/>
</dbReference>
<gene>
    <name evidence="7" type="ORF">BDQ12DRAFT_671511</name>
</gene>
<dbReference type="InterPro" id="IPR050416">
    <property type="entry name" value="FAD-linked_Oxidoreductase"/>
</dbReference>
<evidence type="ECO:0000259" key="6">
    <source>
        <dbReference type="PROSITE" id="PS51387"/>
    </source>
</evidence>
<dbReference type="PROSITE" id="PS51387">
    <property type="entry name" value="FAD_PCMH"/>
    <property type="match status" value="1"/>
</dbReference>
<keyword evidence="5" id="KW-0560">Oxidoreductase</keyword>
<reference evidence="7 8" key="1">
    <citation type="journal article" date="2019" name="Nat. Ecol. Evol.">
        <title>Megaphylogeny resolves global patterns of mushroom evolution.</title>
        <authorList>
            <person name="Varga T."/>
            <person name="Krizsan K."/>
            <person name="Foldi C."/>
            <person name="Dima B."/>
            <person name="Sanchez-Garcia M."/>
            <person name="Sanchez-Ramirez S."/>
            <person name="Szollosi G.J."/>
            <person name="Szarkandi J.G."/>
            <person name="Papp V."/>
            <person name="Albert L."/>
            <person name="Andreopoulos W."/>
            <person name="Angelini C."/>
            <person name="Antonin V."/>
            <person name="Barry K.W."/>
            <person name="Bougher N.L."/>
            <person name="Buchanan P."/>
            <person name="Buyck B."/>
            <person name="Bense V."/>
            <person name="Catcheside P."/>
            <person name="Chovatia M."/>
            <person name="Cooper J."/>
            <person name="Damon W."/>
            <person name="Desjardin D."/>
            <person name="Finy P."/>
            <person name="Geml J."/>
            <person name="Haridas S."/>
            <person name="Hughes K."/>
            <person name="Justo A."/>
            <person name="Karasinski D."/>
            <person name="Kautmanova I."/>
            <person name="Kiss B."/>
            <person name="Kocsube S."/>
            <person name="Kotiranta H."/>
            <person name="LaButti K.M."/>
            <person name="Lechner B.E."/>
            <person name="Liimatainen K."/>
            <person name="Lipzen A."/>
            <person name="Lukacs Z."/>
            <person name="Mihaltcheva S."/>
            <person name="Morgado L.N."/>
            <person name="Niskanen T."/>
            <person name="Noordeloos M.E."/>
            <person name="Ohm R.A."/>
            <person name="Ortiz-Santana B."/>
            <person name="Ovrebo C."/>
            <person name="Racz N."/>
            <person name="Riley R."/>
            <person name="Savchenko A."/>
            <person name="Shiryaev A."/>
            <person name="Soop K."/>
            <person name="Spirin V."/>
            <person name="Szebenyi C."/>
            <person name="Tomsovsky M."/>
            <person name="Tulloss R.E."/>
            <person name="Uehling J."/>
            <person name="Grigoriev I.V."/>
            <person name="Vagvolgyi C."/>
            <person name="Papp T."/>
            <person name="Martin F.M."/>
            <person name="Miettinen O."/>
            <person name="Hibbett D.S."/>
            <person name="Nagy L.G."/>
        </authorList>
    </citation>
    <scope>NUCLEOTIDE SEQUENCE [LARGE SCALE GENOMIC DNA]</scope>
    <source>
        <strain evidence="7 8">CBS 166.37</strain>
    </source>
</reference>
<dbReference type="PANTHER" id="PTHR42973:SF39">
    <property type="entry name" value="FAD-BINDING PCMH-TYPE DOMAIN-CONTAINING PROTEIN"/>
    <property type="match status" value="1"/>
</dbReference>
<dbReference type="InterPro" id="IPR016169">
    <property type="entry name" value="FAD-bd_PCMH_sub2"/>
</dbReference>
<keyword evidence="8" id="KW-1185">Reference proteome</keyword>
<accession>A0A5C3LG86</accession>
<protein>
    <submittedName>
        <fullName evidence="7">FAD-binding domain-containing protein</fullName>
    </submittedName>
</protein>
<dbReference type="InterPro" id="IPR012951">
    <property type="entry name" value="BBE"/>
</dbReference>
<dbReference type="Gene3D" id="3.30.43.10">
    <property type="entry name" value="Uridine Diphospho-n-acetylenolpyruvylglucosamine Reductase, domain 2"/>
    <property type="match status" value="1"/>
</dbReference>
<dbReference type="STRING" id="68775.A0A5C3LG86"/>
<name>A0A5C3LG86_9AGAR</name>
<dbReference type="SUPFAM" id="SSF56176">
    <property type="entry name" value="FAD-binding/transporter-associated domain-like"/>
    <property type="match status" value="1"/>
</dbReference>
<organism evidence="7 8">
    <name type="scientific">Crucibulum laeve</name>
    <dbReference type="NCBI Taxonomy" id="68775"/>
    <lineage>
        <taxon>Eukaryota</taxon>
        <taxon>Fungi</taxon>
        <taxon>Dikarya</taxon>
        <taxon>Basidiomycota</taxon>
        <taxon>Agaricomycotina</taxon>
        <taxon>Agaricomycetes</taxon>
        <taxon>Agaricomycetidae</taxon>
        <taxon>Agaricales</taxon>
        <taxon>Agaricineae</taxon>
        <taxon>Nidulariaceae</taxon>
        <taxon>Crucibulum</taxon>
    </lineage>
</organism>
<sequence length="463" mass="50687">MSIHPPTSFQGDWVTEIDSDYSTSIARWAANAVRPAKAVAFVKNARDVALVLSYAQEKKLPIAIRGGGNSAAGASSTDGGIVIDLSRHLHSVTVDPAMKLAYVGGGAVWETVDKTAIEHGLATVGGTVNHMGVGGLLLGGGQGYLTGQHGLVLDNLVQATVVTANGEILTASDTENPDLFWGIRGAGSNFGVVTEFVLKLHPQRRTVFGGLVVYHANSLESLMTTLTKWYKNGLQEREALFHGFTQCPDGKPMNILILFWNGSAEEGREHFKEFFDIGPLRDFCQELPYEKMNSLRNGGRAHQKNYYTKGVFTSGPLSDCAQQMMDYVTELSQQLEISLTFMFEYLPTKKVLSVPNGETCHIRGDRVSCVAFATWDADKTPKGDLNSTLTKLVDILATSEKTLPFASNTGYANYIMEDPAYQPSSGSRVGANILFARNYPRLQELKRKYDPNRVFTKWCPINV</sequence>
<comment type="cofactor">
    <cofactor evidence="1">
        <name>FAD</name>
        <dbReference type="ChEBI" id="CHEBI:57692"/>
    </cofactor>
</comment>
<dbReference type="InterPro" id="IPR016167">
    <property type="entry name" value="FAD-bd_PCMH_sub1"/>
</dbReference>
<dbReference type="Gene3D" id="3.30.465.10">
    <property type="match status" value="1"/>
</dbReference>
<dbReference type="AlphaFoldDB" id="A0A5C3LG86"/>
<dbReference type="InterPro" id="IPR036318">
    <property type="entry name" value="FAD-bd_PCMH-like_sf"/>
</dbReference>
<dbReference type="InterPro" id="IPR006094">
    <property type="entry name" value="Oxid_FAD_bind_N"/>
</dbReference>
<evidence type="ECO:0000313" key="8">
    <source>
        <dbReference type="Proteomes" id="UP000308652"/>
    </source>
</evidence>
<evidence type="ECO:0000256" key="1">
    <source>
        <dbReference type="ARBA" id="ARBA00001974"/>
    </source>
</evidence>
<evidence type="ECO:0000256" key="2">
    <source>
        <dbReference type="ARBA" id="ARBA00005466"/>
    </source>
</evidence>
<keyword evidence="4" id="KW-0274">FAD</keyword>
<dbReference type="Pfam" id="PF08031">
    <property type="entry name" value="BBE"/>
    <property type="match status" value="1"/>
</dbReference>
<dbReference type="OrthoDB" id="415825at2759"/>
<evidence type="ECO:0000256" key="3">
    <source>
        <dbReference type="ARBA" id="ARBA00022630"/>
    </source>
</evidence>
<dbReference type="PANTHER" id="PTHR42973">
    <property type="entry name" value="BINDING OXIDOREDUCTASE, PUTATIVE (AFU_ORTHOLOGUE AFUA_1G17690)-RELATED"/>
    <property type="match status" value="1"/>
</dbReference>
<evidence type="ECO:0000313" key="7">
    <source>
        <dbReference type="EMBL" id="TFK31887.1"/>
    </source>
</evidence>
<comment type="similarity">
    <text evidence="2">Belongs to the oxygen-dependent FAD-linked oxidoreductase family.</text>
</comment>
<evidence type="ECO:0000256" key="4">
    <source>
        <dbReference type="ARBA" id="ARBA00022827"/>
    </source>
</evidence>
<dbReference type="GO" id="GO:0016491">
    <property type="term" value="F:oxidoreductase activity"/>
    <property type="evidence" value="ECO:0007669"/>
    <property type="project" value="UniProtKB-KW"/>
</dbReference>
<keyword evidence="3" id="KW-0285">Flavoprotein</keyword>
<dbReference type="Gene3D" id="3.40.462.20">
    <property type="match status" value="1"/>
</dbReference>
<dbReference type="GO" id="GO:0071949">
    <property type="term" value="F:FAD binding"/>
    <property type="evidence" value="ECO:0007669"/>
    <property type="project" value="InterPro"/>
</dbReference>
<feature type="domain" description="FAD-binding PCMH-type" evidence="6">
    <location>
        <begin position="31"/>
        <end position="203"/>
    </location>
</feature>
<dbReference type="EMBL" id="ML213698">
    <property type="protein sequence ID" value="TFK31887.1"/>
    <property type="molecule type" value="Genomic_DNA"/>
</dbReference>
<proteinExistence type="inferred from homology"/>